<dbReference type="InterPro" id="IPR036390">
    <property type="entry name" value="WH_DNA-bd_sf"/>
</dbReference>
<dbReference type="STRING" id="639282.DEFDS_1607"/>
<dbReference type="InterPro" id="IPR011711">
    <property type="entry name" value="GntR_C"/>
</dbReference>
<evidence type="ECO:0000313" key="5">
    <source>
        <dbReference type="EMBL" id="BAI81065.1"/>
    </source>
</evidence>
<dbReference type="Pfam" id="PF00392">
    <property type="entry name" value="GntR"/>
    <property type="match status" value="1"/>
</dbReference>
<dbReference type="eggNOG" id="COG1802">
    <property type="taxonomic scope" value="Bacteria"/>
</dbReference>
<accession>D3P8M5</accession>
<organism evidence="5 6">
    <name type="scientific">Deferribacter desulfuricans (strain DSM 14783 / JCM 11476 / NBRC 101012 / SSM1)</name>
    <dbReference type="NCBI Taxonomy" id="639282"/>
    <lineage>
        <taxon>Bacteria</taxon>
        <taxon>Pseudomonadati</taxon>
        <taxon>Deferribacterota</taxon>
        <taxon>Deferribacteres</taxon>
        <taxon>Deferribacterales</taxon>
        <taxon>Deferribacteraceae</taxon>
        <taxon>Deferribacter</taxon>
    </lineage>
</organism>
<dbReference type="GO" id="GO:0003700">
    <property type="term" value="F:DNA-binding transcription factor activity"/>
    <property type="evidence" value="ECO:0007669"/>
    <property type="project" value="InterPro"/>
</dbReference>
<keyword evidence="3" id="KW-0804">Transcription</keyword>
<dbReference type="PROSITE" id="PS50949">
    <property type="entry name" value="HTH_GNTR"/>
    <property type="match status" value="1"/>
</dbReference>
<dbReference type="SUPFAM" id="SSF48008">
    <property type="entry name" value="GntR ligand-binding domain-like"/>
    <property type="match status" value="1"/>
</dbReference>
<dbReference type="PANTHER" id="PTHR43537:SF24">
    <property type="entry name" value="GLUCONATE OPERON TRANSCRIPTIONAL REPRESSOR"/>
    <property type="match status" value="1"/>
</dbReference>
<sequence length="223" mass="25870">MAIRDFSIDNAPLSEKIAETIRDYILKGVLKPGERLTEPKLSDILGISRTPIREALRLLEMDGFVEIVPRRGAVVTEITDKDVDEIFILKIRLESLAAKLAVNNMTDVDIDRLEEYNNKLERFYNNKNVAGMIKANSDFHDFFIRKSENQRLIKFLESLLSQFKRATAYSFTETGRIGNVIEEHKEILKAFREKDADLVEKLVEKHIQNGWNFIRSRVSKKRQ</sequence>
<evidence type="ECO:0000259" key="4">
    <source>
        <dbReference type="PROSITE" id="PS50949"/>
    </source>
</evidence>
<dbReference type="Gene3D" id="1.10.10.10">
    <property type="entry name" value="Winged helix-like DNA-binding domain superfamily/Winged helix DNA-binding domain"/>
    <property type="match status" value="1"/>
</dbReference>
<dbReference type="CDD" id="cd07377">
    <property type="entry name" value="WHTH_GntR"/>
    <property type="match status" value="1"/>
</dbReference>
<dbReference type="Proteomes" id="UP000001520">
    <property type="component" value="Chromosome"/>
</dbReference>
<dbReference type="InterPro" id="IPR036388">
    <property type="entry name" value="WH-like_DNA-bd_sf"/>
</dbReference>
<dbReference type="RefSeq" id="WP_013008311.1">
    <property type="nucleotide sequence ID" value="NC_013939.1"/>
</dbReference>
<dbReference type="SMART" id="SM00345">
    <property type="entry name" value="HTH_GNTR"/>
    <property type="match status" value="1"/>
</dbReference>
<dbReference type="SMART" id="SM00895">
    <property type="entry name" value="FCD"/>
    <property type="match status" value="1"/>
</dbReference>
<evidence type="ECO:0000256" key="1">
    <source>
        <dbReference type="ARBA" id="ARBA00023015"/>
    </source>
</evidence>
<dbReference type="Gene3D" id="1.20.120.530">
    <property type="entry name" value="GntR ligand-binding domain-like"/>
    <property type="match status" value="1"/>
</dbReference>
<dbReference type="SUPFAM" id="SSF46785">
    <property type="entry name" value="Winged helix' DNA-binding domain"/>
    <property type="match status" value="1"/>
</dbReference>
<dbReference type="KEGG" id="ddf:DEFDS_1607"/>
<dbReference type="PANTHER" id="PTHR43537">
    <property type="entry name" value="TRANSCRIPTIONAL REGULATOR, GNTR FAMILY"/>
    <property type="match status" value="1"/>
</dbReference>
<dbReference type="EMBL" id="AP011529">
    <property type="protein sequence ID" value="BAI81065.1"/>
    <property type="molecule type" value="Genomic_DNA"/>
</dbReference>
<proteinExistence type="predicted"/>
<keyword evidence="2" id="KW-0238">DNA-binding</keyword>
<evidence type="ECO:0000256" key="2">
    <source>
        <dbReference type="ARBA" id="ARBA00023125"/>
    </source>
</evidence>
<dbReference type="HOGENOM" id="CLU_017584_5_1_0"/>
<evidence type="ECO:0000313" key="6">
    <source>
        <dbReference type="Proteomes" id="UP000001520"/>
    </source>
</evidence>
<keyword evidence="1" id="KW-0805">Transcription regulation</keyword>
<feature type="domain" description="HTH gntR-type" evidence="4">
    <location>
        <begin position="11"/>
        <end position="78"/>
    </location>
</feature>
<dbReference type="AlphaFoldDB" id="D3P8M5"/>
<dbReference type="InterPro" id="IPR008920">
    <property type="entry name" value="TF_FadR/GntR_C"/>
</dbReference>
<reference evidence="5 6" key="1">
    <citation type="journal article" date="2010" name="DNA Res.">
        <title>Bacterial lifestyle in a deep-sea hydrothermal vent chimney revealed by the genome sequence of the thermophilic bacterium Deferribacter desulfuricans SSM1.</title>
        <authorList>
            <person name="Takaki Y."/>
            <person name="Shimamura S."/>
            <person name="Nakagawa S."/>
            <person name="Fukuhara Y."/>
            <person name="Horikawa H."/>
            <person name="Ankai A."/>
            <person name="Harada T."/>
            <person name="Hosoyama A."/>
            <person name="Oguchi A."/>
            <person name="Fukui S."/>
            <person name="Fujita N."/>
            <person name="Takami H."/>
            <person name="Takai K."/>
        </authorList>
    </citation>
    <scope>NUCLEOTIDE SEQUENCE [LARGE SCALE GENOMIC DNA]</scope>
    <source>
        <strain evidence="6">DSM 14783 / JCM 11476 / NBRC 101012 / SSM1</strain>
    </source>
</reference>
<dbReference type="Pfam" id="PF07729">
    <property type="entry name" value="FCD"/>
    <property type="match status" value="1"/>
</dbReference>
<dbReference type="InterPro" id="IPR000524">
    <property type="entry name" value="Tscrpt_reg_HTH_GntR"/>
</dbReference>
<protein>
    <submittedName>
        <fullName evidence="5">Transcriptional regulator, GntR family</fullName>
    </submittedName>
</protein>
<dbReference type="GO" id="GO:0003677">
    <property type="term" value="F:DNA binding"/>
    <property type="evidence" value="ECO:0007669"/>
    <property type="project" value="UniProtKB-KW"/>
</dbReference>
<evidence type="ECO:0000256" key="3">
    <source>
        <dbReference type="ARBA" id="ARBA00023163"/>
    </source>
</evidence>
<name>D3P8M5_DEFDS</name>
<gene>
    <name evidence="5" type="ordered locus">DEFDS_1607</name>
</gene>
<dbReference type="PRINTS" id="PR00035">
    <property type="entry name" value="HTHGNTR"/>
</dbReference>
<keyword evidence="6" id="KW-1185">Reference proteome</keyword>